<proteinExistence type="inferred from homology"/>
<feature type="transmembrane region" description="Helical" evidence="8">
    <location>
        <begin position="189"/>
        <end position="206"/>
    </location>
</feature>
<comment type="subcellular location">
    <subcellularLocation>
        <location evidence="1">Cell membrane</location>
        <topology evidence="1">Multi-pass membrane protein</topology>
    </subcellularLocation>
</comment>
<dbReference type="InterPro" id="IPR018584">
    <property type="entry name" value="GT87"/>
</dbReference>
<feature type="transmembrane region" description="Helical" evidence="8">
    <location>
        <begin position="39"/>
        <end position="61"/>
    </location>
</feature>
<protein>
    <submittedName>
        <fullName evidence="9">DUF2029 domain-containing protein</fullName>
    </submittedName>
</protein>
<name>A0A3B0FVA3_PSEPS</name>
<evidence type="ECO:0000313" key="10">
    <source>
        <dbReference type="Proteomes" id="UP000273159"/>
    </source>
</evidence>
<reference evidence="10" key="2">
    <citation type="submission" date="2018-10" db="EMBL/GenBank/DDBJ databases">
        <authorList>
            <person name="Wang Y."/>
            <person name="Wang J."/>
            <person name="Yang X."/>
            <person name="Wang Z."/>
            <person name="Huang Y."/>
        </authorList>
    </citation>
    <scope>NUCLEOTIDE SEQUENCE [LARGE SCALE GENOMIC DNA]</scope>
    <source>
        <strain evidence="10">J015</strain>
    </source>
</reference>
<reference evidence="9 10" key="1">
    <citation type="submission" date="2018-10" db="EMBL/GenBank/DDBJ databases">
        <title>Genome-guide identification and characterization of bacteria that degrade polycyclic aromatic hydrocarbons and resist hexavalent chromium simultaneously.</title>
        <authorList>
            <person name="Feng H."/>
        </authorList>
    </citation>
    <scope>NUCLEOTIDE SEQUENCE [LARGE SCALE GENOMIC DNA]</scope>
    <source>
        <strain evidence="9 10">J015</strain>
    </source>
</reference>
<feature type="transmembrane region" description="Helical" evidence="8">
    <location>
        <begin position="135"/>
        <end position="157"/>
    </location>
</feature>
<accession>A0A3B0FVA3</accession>
<dbReference type="Pfam" id="PF09594">
    <property type="entry name" value="GT87"/>
    <property type="match status" value="1"/>
</dbReference>
<dbReference type="Proteomes" id="UP000273159">
    <property type="component" value="Unassembled WGS sequence"/>
</dbReference>
<sequence length="452" mass="48563">MAGKPRKLILRSAPSSSGWMVGRWAVRLDQLITGDRLRVYPVLLIVAGGLGLVAGSIVRVLDPAIQGAFLPDYLAHWTGGRLLLDNPEHLYDPETQNRVQGEALGATPHLAWFVSPPIVAALYAPLAFIPYNLSGIVWLATNTAVLIFCILSLSTLAPNLMRHRRKLVFLAVLAAPPTFELMGSGQDSAFVLLLWLVGIHLFRAGYPGWAGAILGLGFAKPQLVLVVPLVLLAMRSYKALAAFVAVVGAISGVSFALVGLEGIGQWTSALSSPLYMEEVQQGQAWKMVGIPSLIQALVPPEWGTGIAPLLTTASLPLGAVLLLAALLRLKKAALDPQAVWIATLATTLTFSPHLATYDAVLFVPVVIFLLERRSTLALRTATVSAFLLMWMVAPLHLAALTLPWPLSALDAPWAALPLAVIWLQSLRALRALRPENHEEMRQAPGRPGEQGA</sequence>
<keyword evidence="5 8" id="KW-1133">Transmembrane helix</keyword>
<dbReference type="GO" id="GO:0005886">
    <property type="term" value="C:plasma membrane"/>
    <property type="evidence" value="ECO:0007669"/>
    <property type="project" value="UniProtKB-SubCell"/>
</dbReference>
<dbReference type="GO" id="GO:0016758">
    <property type="term" value="F:hexosyltransferase activity"/>
    <property type="evidence" value="ECO:0007669"/>
    <property type="project" value="InterPro"/>
</dbReference>
<feature type="transmembrane region" description="Helical" evidence="8">
    <location>
        <begin position="306"/>
        <end position="327"/>
    </location>
</feature>
<gene>
    <name evidence="9" type="ORF">D7Z96_07225</name>
</gene>
<evidence type="ECO:0000256" key="4">
    <source>
        <dbReference type="ARBA" id="ARBA00022692"/>
    </source>
</evidence>
<feature type="transmembrane region" description="Helical" evidence="8">
    <location>
        <begin position="212"/>
        <end position="232"/>
    </location>
</feature>
<keyword evidence="6 8" id="KW-0472">Membrane</keyword>
<comment type="similarity">
    <text evidence="7">Belongs to the glycosyltransferase 87 family.</text>
</comment>
<evidence type="ECO:0000256" key="2">
    <source>
        <dbReference type="ARBA" id="ARBA00022475"/>
    </source>
</evidence>
<organism evidence="9 10">
    <name type="scientific">Pseudarthrobacter phenanthrenivorans</name>
    <name type="common">Arthrobacter phenanthrenivorans</name>
    <dbReference type="NCBI Taxonomy" id="361575"/>
    <lineage>
        <taxon>Bacteria</taxon>
        <taxon>Bacillati</taxon>
        <taxon>Actinomycetota</taxon>
        <taxon>Actinomycetes</taxon>
        <taxon>Micrococcales</taxon>
        <taxon>Micrococcaceae</taxon>
        <taxon>Pseudarthrobacter</taxon>
    </lineage>
</organism>
<evidence type="ECO:0000256" key="3">
    <source>
        <dbReference type="ARBA" id="ARBA00022679"/>
    </source>
</evidence>
<evidence type="ECO:0000256" key="6">
    <source>
        <dbReference type="ARBA" id="ARBA00023136"/>
    </source>
</evidence>
<feature type="transmembrane region" description="Helical" evidence="8">
    <location>
        <begin position="239"/>
        <end position="260"/>
    </location>
</feature>
<evidence type="ECO:0000256" key="8">
    <source>
        <dbReference type="SAM" id="Phobius"/>
    </source>
</evidence>
<evidence type="ECO:0000256" key="7">
    <source>
        <dbReference type="ARBA" id="ARBA00024033"/>
    </source>
</evidence>
<feature type="transmembrane region" description="Helical" evidence="8">
    <location>
        <begin position="376"/>
        <end position="393"/>
    </location>
</feature>
<evidence type="ECO:0000256" key="5">
    <source>
        <dbReference type="ARBA" id="ARBA00022989"/>
    </source>
</evidence>
<dbReference type="AlphaFoldDB" id="A0A3B0FVA3"/>
<evidence type="ECO:0000313" key="9">
    <source>
        <dbReference type="EMBL" id="RKO25582.1"/>
    </source>
</evidence>
<keyword evidence="4 8" id="KW-0812">Transmembrane</keyword>
<dbReference type="EMBL" id="RBNH01000004">
    <property type="protein sequence ID" value="RKO25582.1"/>
    <property type="molecule type" value="Genomic_DNA"/>
</dbReference>
<keyword evidence="2" id="KW-1003">Cell membrane</keyword>
<keyword evidence="3" id="KW-0808">Transferase</keyword>
<comment type="caution">
    <text evidence="9">The sequence shown here is derived from an EMBL/GenBank/DDBJ whole genome shotgun (WGS) entry which is preliminary data.</text>
</comment>
<evidence type="ECO:0000256" key="1">
    <source>
        <dbReference type="ARBA" id="ARBA00004651"/>
    </source>
</evidence>